<name>A0A512L527_9PROT</name>
<comment type="caution">
    <text evidence="2">The sequence shown here is derived from an EMBL/GenBank/DDBJ whole genome shotgun (WGS) entry which is preliminary data.</text>
</comment>
<evidence type="ECO:0000259" key="1">
    <source>
        <dbReference type="PROSITE" id="PS51459"/>
    </source>
</evidence>
<dbReference type="SUPFAM" id="SSF140931">
    <property type="entry name" value="Fic-like"/>
    <property type="match status" value="1"/>
</dbReference>
<organism evidence="2 3">
    <name type="scientific">Sulfuriferula plumbiphila</name>
    <dbReference type="NCBI Taxonomy" id="171865"/>
    <lineage>
        <taxon>Bacteria</taxon>
        <taxon>Pseudomonadati</taxon>
        <taxon>Pseudomonadota</taxon>
        <taxon>Betaproteobacteria</taxon>
        <taxon>Nitrosomonadales</taxon>
        <taxon>Sulfuricellaceae</taxon>
        <taxon>Sulfuriferula</taxon>
    </lineage>
</organism>
<dbReference type="PROSITE" id="PS51459">
    <property type="entry name" value="FIDO"/>
    <property type="match status" value="1"/>
</dbReference>
<dbReference type="InterPro" id="IPR003812">
    <property type="entry name" value="Fido"/>
</dbReference>
<proteinExistence type="predicted"/>
<reference evidence="2 3" key="1">
    <citation type="submission" date="2019-07" db="EMBL/GenBank/DDBJ databases">
        <title>Whole genome shotgun sequence of Thiobacillus plumbophilus NBRC 107929.</title>
        <authorList>
            <person name="Hosoyama A."/>
            <person name="Uohara A."/>
            <person name="Ohji S."/>
            <person name="Ichikawa N."/>
        </authorList>
    </citation>
    <scope>NUCLEOTIDE SEQUENCE [LARGE SCALE GENOMIC DNA]</scope>
    <source>
        <strain evidence="2 3">NBRC 107929</strain>
    </source>
</reference>
<dbReference type="AlphaFoldDB" id="A0A512L527"/>
<dbReference type="InterPro" id="IPR036597">
    <property type="entry name" value="Fido-like_dom_sf"/>
</dbReference>
<dbReference type="Gene3D" id="1.10.3290.10">
    <property type="entry name" value="Fido-like domain"/>
    <property type="match status" value="1"/>
</dbReference>
<gene>
    <name evidence="2" type="ORF">TPL01_07350</name>
</gene>
<evidence type="ECO:0000313" key="2">
    <source>
        <dbReference type="EMBL" id="GEP29597.1"/>
    </source>
</evidence>
<accession>A0A512L527</accession>
<dbReference type="InterPro" id="IPR040198">
    <property type="entry name" value="Fido_containing"/>
</dbReference>
<dbReference type="Proteomes" id="UP000321337">
    <property type="component" value="Unassembled WGS sequence"/>
</dbReference>
<dbReference type="EMBL" id="BKAD01000007">
    <property type="protein sequence ID" value="GEP29597.1"/>
    <property type="molecule type" value="Genomic_DNA"/>
</dbReference>
<dbReference type="PANTHER" id="PTHR13504:SF38">
    <property type="entry name" value="FIDO DOMAIN-CONTAINING PROTEIN"/>
    <property type="match status" value="1"/>
</dbReference>
<keyword evidence="3" id="KW-1185">Reference proteome</keyword>
<dbReference type="PANTHER" id="PTHR13504">
    <property type="entry name" value="FIDO DOMAIN-CONTAINING PROTEIN DDB_G0283145"/>
    <property type="match status" value="1"/>
</dbReference>
<protein>
    <recommendedName>
        <fullName evidence="1">Fido domain-containing protein</fullName>
    </recommendedName>
</protein>
<feature type="domain" description="Fido" evidence="1">
    <location>
        <begin position="1"/>
        <end position="101"/>
    </location>
</feature>
<sequence length="216" mass="24616">MPERLIRLCAFANGMEADEPNFHPLIRALLLHFMLAYDRPFAEGNGRAARALFYWSMVRQGYWLMELVSISSVLRKAPAQYARAYLHTETDAGDTTYFILQQLNVIEQALDALKTYVQQRGQETRQLEQTLHSLGSTVDLNLRQLALLAGALKQRSNRYTVESHRRSHNVAYATARADLLALASLGLLEQRKRGRAWEFLAPADLPERMTRLGAEK</sequence>
<dbReference type="Pfam" id="PF02661">
    <property type="entry name" value="Fic"/>
    <property type="match status" value="1"/>
</dbReference>
<evidence type="ECO:0000313" key="3">
    <source>
        <dbReference type="Proteomes" id="UP000321337"/>
    </source>
</evidence>